<dbReference type="EMBL" id="CABVLY010000014">
    <property type="protein sequence ID" value="VVU50994.1"/>
    <property type="molecule type" value="Genomic_DNA"/>
</dbReference>
<dbReference type="AlphaFoldDB" id="A0A6P2GDB3"/>
<accession>A0A6P2GDB3</accession>
<protein>
    <submittedName>
        <fullName evidence="2">Uncharacterized protein</fullName>
    </submittedName>
</protein>
<dbReference type="EMBL" id="JAFCIQ010000021">
    <property type="protein sequence ID" value="MBM2769759.1"/>
    <property type="molecule type" value="Genomic_DNA"/>
</dbReference>
<name>A0A6P2GDB3_9BURK</name>
<dbReference type="RefSeq" id="WP_174926978.1">
    <property type="nucleotide sequence ID" value="NZ_CABVLY010000014.1"/>
</dbReference>
<keyword evidence="4" id="KW-1185">Reference proteome</keyword>
<gene>
    <name evidence="2" type="ORF">BAN20980_03714</name>
    <name evidence="1" type="ORF">JQK92_25420</name>
</gene>
<sequence length="235" mass="27073">MAIKQWLHLSELGSDPWVLPIYTAWNKAVDENRVAPRPDVVTEAGLHITTRLNLVRHIMRRLRRDFFTLVKEVDKYVTKEHQYTPDHEGIALSVDDHMKYLMIADFHSIISEVDACIDRMKVFMEALHDHVGQHITDKQRIAMINSWMKARAIDPTWFNRLASARNFIAHVGAFYLALDTSEASWDLLLVKGNTKQFDDPSTYVRVSSVMDIINGFVECRDAMQAHLIALLETAK</sequence>
<dbReference type="GeneID" id="56501763"/>
<dbReference type="Proteomes" id="UP000755577">
    <property type="component" value="Unassembled WGS sequence"/>
</dbReference>
<dbReference type="Proteomes" id="UP000494201">
    <property type="component" value="Unassembled WGS sequence"/>
</dbReference>
<organism evidence="2 3">
    <name type="scientific">Burkholderia anthina</name>
    <dbReference type="NCBI Taxonomy" id="179879"/>
    <lineage>
        <taxon>Bacteria</taxon>
        <taxon>Pseudomonadati</taxon>
        <taxon>Pseudomonadota</taxon>
        <taxon>Betaproteobacteria</taxon>
        <taxon>Burkholderiales</taxon>
        <taxon>Burkholderiaceae</taxon>
        <taxon>Burkholderia</taxon>
        <taxon>Burkholderia cepacia complex</taxon>
    </lineage>
</organism>
<evidence type="ECO:0000313" key="4">
    <source>
        <dbReference type="Proteomes" id="UP000755577"/>
    </source>
</evidence>
<reference evidence="2 3" key="1">
    <citation type="submission" date="2019-09" db="EMBL/GenBank/DDBJ databases">
        <authorList>
            <person name="Depoorter E."/>
        </authorList>
    </citation>
    <scope>NUCLEOTIDE SEQUENCE [LARGE SCALE GENOMIC DNA]</scope>
    <source>
        <strain evidence="2">LMG 20980</strain>
    </source>
</reference>
<evidence type="ECO:0000313" key="2">
    <source>
        <dbReference type="EMBL" id="VVU50994.1"/>
    </source>
</evidence>
<reference evidence="1 4" key="2">
    <citation type="submission" date="2021-02" db="EMBL/GenBank/DDBJ databases">
        <title>Draft genome of the type strains Burkholderia anthina DSM16086.</title>
        <authorList>
            <person name="Hertel R."/>
            <person name="Meissner J."/>
            <person name="Poehlein A."/>
            <person name="Daniel R."/>
            <person name="Commichau F.M."/>
        </authorList>
    </citation>
    <scope>NUCLEOTIDE SEQUENCE [LARGE SCALE GENOMIC DNA]</scope>
    <source>
        <strain evidence="1 4">DSM 16086</strain>
    </source>
</reference>
<evidence type="ECO:0000313" key="3">
    <source>
        <dbReference type="Proteomes" id="UP000494201"/>
    </source>
</evidence>
<proteinExistence type="predicted"/>
<evidence type="ECO:0000313" key="1">
    <source>
        <dbReference type="EMBL" id="MBM2769759.1"/>
    </source>
</evidence>